<keyword evidence="2" id="KW-0235">DNA replication</keyword>
<evidence type="ECO:0000256" key="2">
    <source>
        <dbReference type="HAMAP-Rule" id="MF_00984"/>
    </source>
</evidence>
<dbReference type="Gene3D" id="2.40.50.140">
    <property type="entry name" value="Nucleic acid-binding proteins"/>
    <property type="match status" value="1"/>
</dbReference>
<dbReference type="InterPro" id="IPR012340">
    <property type="entry name" value="NA-bd_OB-fold"/>
</dbReference>
<comment type="subunit">
    <text evidence="2">Homotetramer.</text>
</comment>
<evidence type="ECO:0000256" key="1">
    <source>
        <dbReference type="ARBA" id="ARBA00023125"/>
    </source>
</evidence>
<gene>
    <name evidence="5" type="ORF">EHS11_10655</name>
</gene>
<feature type="short sequence motif" description="Important for interaction with partner proteins" evidence="2">
    <location>
        <begin position="141"/>
        <end position="146"/>
    </location>
</feature>
<dbReference type="HAMAP" id="MF_00984">
    <property type="entry name" value="SSB"/>
    <property type="match status" value="1"/>
</dbReference>
<comment type="caution">
    <text evidence="2">Lacks conserved residue(s) required for the propagation of feature annotation.</text>
</comment>
<dbReference type="InterPro" id="IPR011344">
    <property type="entry name" value="ssDNA-bd"/>
</dbReference>
<evidence type="ECO:0000313" key="5">
    <source>
        <dbReference type="EMBL" id="TGN10016.1"/>
    </source>
</evidence>
<dbReference type="GO" id="GO:0009295">
    <property type="term" value="C:nucleoid"/>
    <property type="evidence" value="ECO:0007669"/>
    <property type="project" value="TreeGrafter"/>
</dbReference>
<keyword evidence="6" id="KW-1185">Reference proteome</keyword>
<dbReference type="RefSeq" id="WP_135764395.1">
    <property type="nucleotide sequence ID" value="NZ_RQHV01000049.1"/>
</dbReference>
<dbReference type="OrthoDB" id="9809878at2"/>
<dbReference type="Proteomes" id="UP000298264">
    <property type="component" value="Unassembled WGS sequence"/>
</dbReference>
<dbReference type="Pfam" id="PF00436">
    <property type="entry name" value="SSB"/>
    <property type="match status" value="1"/>
</dbReference>
<keyword evidence="2" id="KW-0233">DNA recombination</keyword>
<dbReference type="PANTHER" id="PTHR10302">
    <property type="entry name" value="SINGLE-STRANDED DNA-BINDING PROTEIN"/>
    <property type="match status" value="1"/>
</dbReference>
<evidence type="ECO:0000256" key="3">
    <source>
        <dbReference type="RuleBase" id="RU000524"/>
    </source>
</evidence>
<dbReference type="PROSITE" id="PS50935">
    <property type="entry name" value="SSB"/>
    <property type="match status" value="1"/>
</dbReference>
<proteinExistence type="inferred from homology"/>
<keyword evidence="1 2" id="KW-0238">DNA-binding</keyword>
<reference evidence="5" key="1">
    <citation type="journal article" date="2019" name="PLoS Negl. Trop. Dis.">
        <title>Revisiting the worldwide diversity of Leptospira species in the environment.</title>
        <authorList>
            <person name="Vincent A.T."/>
            <person name="Schiettekatte O."/>
            <person name="Bourhy P."/>
            <person name="Veyrier F.J."/>
            <person name="Picardeau M."/>
        </authorList>
    </citation>
    <scope>NUCLEOTIDE SEQUENCE [LARGE SCALE GENOMIC DNA]</scope>
    <source>
        <strain evidence="5">201400974</strain>
    </source>
</reference>
<dbReference type="GO" id="GO:0006310">
    <property type="term" value="P:DNA recombination"/>
    <property type="evidence" value="ECO:0007669"/>
    <property type="project" value="UniProtKB-UniRule"/>
</dbReference>
<dbReference type="AlphaFoldDB" id="A0A4R9LPW8"/>
<dbReference type="PANTHER" id="PTHR10302:SF0">
    <property type="entry name" value="SINGLE-STRANDED DNA-BINDING PROTEIN, MITOCHONDRIAL"/>
    <property type="match status" value="1"/>
</dbReference>
<comment type="function">
    <text evidence="2">Plays an important role in DNA replication, recombination and repair. Binds to ssDNA and to an array of partner proteins to recruit them to their sites of action during DNA metabolism.</text>
</comment>
<feature type="compositionally biased region" description="Gly residues" evidence="4">
    <location>
        <begin position="107"/>
        <end position="118"/>
    </location>
</feature>
<dbReference type="SUPFAM" id="SSF50249">
    <property type="entry name" value="Nucleic acid-binding proteins"/>
    <property type="match status" value="1"/>
</dbReference>
<keyword evidence="2" id="KW-0234">DNA repair</keyword>
<protein>
    <recommendedName>
        <fullName evidence="2 3">Single-stranded DNA-binding protein</fullName>
        <shortName evidence="2">SSB</shortName>
    </recommendedName>
</protein>
<dbReference type="EMBL" id="RQHV01000049">
    <property type="protein sequence ID" value="TGN10016.1"/>
    <property type="molecule type" value="Genomic_DNA"/>
</dbReference>
<organism evidence="5 6">
    <name type="scientific">Leptospira ilyithenensis</name>
    <dbReference type="NCBI Taxonomy" id="2484901"/>
    <lineage>
        <taxon>Bacteria</taxon>
        <taxon>Pseudomonadati</taxon>
        <taxon>Spirochaetota</taxon>
        <taxon>Spirochaetia</taxon>
        <taxon>Leptospirales</taxon>
        <taxon>Leptospiraceae</taxon>
        <taxon>Leptospira</taxon>
    </lineage>
</organism>
<sequence>MANDLNKILLIGRLTRDPEFKSINGSSVVNFSVANNRIYVSGGEKKEETHYFDCVAWGKLADILKQYAGKGKQVAIEGRLQQQSWETPEGKKASKIRIFVESAQLLGGQGGGSSSGGDRGSEFPPSQDSGMGGGDYEYAGDDDIPF</sequence>
<dbReference type="GO" id="GO:0003697">
    <property type="term" value="F:single-stranded DNA binding"/>
    <property type="evidence" value="ECO:0007669"/>
    <property type="project" value="UniProtKB-UniRule"/>
</dbReference>
<feature type="region of interest" description="Disordered" evidence="4">
    <location>
        <begin position="106"/>
        <end position="146"/>
    </location>
</feature>
<dbReference type="GO" id="GO:0006281">
    <property type="term" value="P:DNA repair"/>
    <property type="evidence" value="ECO:0007669"/>
    <property type="project" value="UniProtKB-UniRule"/>
</dbReference>
<comment type="caution">
    <text evidence="5">The sequence shown here is derived from an EMBL/GenBank/DDBJ whole genome shotgun (WGS) entry which is preliminary data.</text>
</comment>
<evidence type="ECO:0000256" key="4">
    <source>
        <dbReference type="SAM" id="MobiDB-lite"/>
    </source>
</evidence>
<dbReference type="InterPro" id="IPR000424">
    <property type="entry name" value="Primosome_PriB/ssb"/>
</dbReference>
<dbReference type="GO" id="GO:0006260">
    <property type="term" value="P:DNA replication"/>
    <property type="evidence" value="ECO:0007669"/>
    <property type="project" value="UniProtKB-UniRule"/>
</dbReference>
<name>A0A4R9LPW8_9LEPT</name>
<keyword evidence="2" id="KW-0227">DNA damage</keyword>
<evidence type="ECO:0000313" key="6">
    <source>
        <dbReference type="Proteomes" id="UP000298264"/>
    </source>
</evidence>
<dbReference type="NCBIfam" id="TIGR00621">
    <property type="entry name" value="ssb"/>
    <property type="match status" value="1"/>
</dbReference>
<dbReference type="CDD" id="cd04496">
    <property type="entry name" value="SSB_OBF"/>
    <property type="match status" value="1"/>
</dbReference>
<accession>A0A4R9LPW8</accession>